<dbReference type="EMBL" id="JABZSJ010000001">
    <property type="protein sequence ID" value="MBF1383234.1"/>
    <property type="molecule type" value="Genomic_DNA"/>
</dbReference>
<proteinExistence type="predicted"/>
<feature type="transmembrane region" description="Helical" evidence="1">
    <location>
        <begin position="109"/>
        <end position="130"/>
    </location>
</feature>
<keyword evidence="1" id="KW-0812">Transmembrane</keyword>
<dbReference type="AlphaFoldDB" id="A0A930HK29"/>
<feature type="transmembrane region" description="Helical" evidence="1">
    <location>
        <begin position="38"/>
        <end position="57"/>
    </location>
</feature>
<keyword evidence="1" id="KW-0472">Membrane</keyword>
<keyword evidence="1" id="KW-1133">Transmembrane helix</keyword>
<organism evidence="2 3">
    <name type="scientific">Prevotella aurantiaca</name>
    <dbReference type="NCBI Taxonomy" id="596085"/>
    <lineage>
        <taxon>Bacteria</taxon>
        <taxon>Pseudomonadati</taxon>
        <taxon>Bacteroidota</taxon>
        <taxon>Bacteroidia</taxon>
        <taxon>Bacteroidales</taxon>
        <taxon>Prevotellaceae</taxon>
        <taxon>Prevotella</taxon>
    </lineage>
</organism>
<name>A0A930HK29_9BACT</name>
<dbReference type="RefSeq" id="WP_025000769.1">
    <property type="nucleotide sequence ID" value="NZ_JABZSI010000007.1"/>
</dbReference>
<gene>
    <name evidence="2" type="ORF">HXN26_00010</name>
</gene>
<reference evidence="2" key="1">
    <citation type="submission" date="2020-04" db="EMBL/GenBank/DDBJ databases">
        <title>Deep metagenomics examines the oral microbiome during advanced dental caries in children, revealing novel taxa and co-occurrences with host molecules.</title>
        <authorList>
            <person name="Baker J.L."/>
            <person name="Morton J.T."/>
            <person name="Dinis M."/>
            <person name="Alvarez R."/>
            <person name="Tran N.C."/>
            <person name="Knight R."/>
            <person name="Edlund A."/>
        </authorList>
    </citation>
    <scope>NUCLEOTIDE SEQUENCE</scope>
    <source>
        <strain evidence="2">JCVI_44_bin.5</strain>
    </source>
</reference>
<feature type="transmembrane region" description="Helical" evidence="1">
    <location>
        <begin position="73"/>
        <end position="97"/>
    </location>
</feature>
<accession>A0A930HK29</accession>
<evidence type="ECO:0000313" key="2">
    <source>
        <dbReference type="EMBL" id="MBF1383234.1"/>
    </source>
</evidence>
<evidence type="ECO:0000313" key="3">
    <source>
        <dbReference type="Proteomes" id="UP000771736"/>
    </source>
</evidence>
<feature type="transmembrane region" description="Helical" evidence="1">
    <location>
        <begin position="12"/>
        <end position="31"/>
    </location>
</feature>
<protein>
    <submittedName>
        <fullName evidence="2">Uncharacterized protein</fullName>
    </submittedName>
</protein>
<dbReference type="Proteomes" id="UP000771736">
    <property type="component" value="Unassembled WGS sequence"/>
</dbReference>
<sequence length="139" mass="15384">MKPMISGTENVYALYASLVMVVLLSIMTYFHRSNLLKYLYIADIFCLITYVITSLILDKQPVGVPASSSFMKALPIICVLSGFAGFFLFITAVPAFIKEMATHNLLGKVIMGIGIALYVLFDVYCFFYILTGVHSLKSG</sequence>
<comment type="caution">
    <text evidence="2">The sequence shown here is derived from an EMBL/GenBank/DDBJ whole genome shotgun (WGS) entry which is preliminary data.</text>
</comment>
<evidence type="ECO:0000256" key="1">
    <source>
        <dbReference type="SAM" id="Phobius"/>
    </source>
</evidence>